<keyword evidence="3 6" id="KW-1133">Transmembrane helix</keyword>
<evidence type="ECO:0000256" key="3">
    <source>
        <dbReference type="ARBA" id="ARBA00022989"/>
    </source>
</evidence>
<gene>
    <name evidence="8" type="ORF">GCM10010977_21280</name>
</gene>
<feature type="transmembrane region" description="Helical" evidence="6">
    <location>
        <begin position="110"/>
        <end position="127"/>
    </location>
</feature>
<name>A0ABQ2M3E1_9MICC</name>
<evidence type="ECO:0000256" key="5">
    <source>
        <dbReference type="SAM" id="MobiDB-lite"/>
    </source>
</evidence>
<feature type="transmembrane region" description="Helical" evidence="6">
    <location>
        <begin position="356"/>
        <end position="372"/>
    </location>
</feature>
<feature type="domain" description="O-antigen ligase-related" evidence="7">
    <location>
        <begin position="202"/>
        <end position="337"/>
    </location>
</feature>
<feature type="transmembrane region" description="Helical" evidence="6">
    <location>
        <begin position="134"/>
        <end position="153"/>
    </location>
</feature>
<protein>
    <recommendedName>
        <fullName evidence="7">O-antigen ligase-related domain-containing protein</fullName>
    </recommendedName>
</protein>
<dbReference type="Pfam" id="PF04932">
    <property type="entry name" value="Wzy_C"/>
    <property type="match status" value="1"/>
</dbReference>
<dbReference type="EMBL" id="BMLQ01000005">
    <property type="protein sequence ID" value="GGO46401.1"/>
    <property type="molecule type" value="Genomic_DNA"/>
</dbReference>
<evidence type="ECO:0000256" key="1">
    <source>
        <dbReference type="ARBA" id="ARBA00004141"/>
    </source>
</evidence>
<evidence type="ECO:0000256" key="2">
    <source>
        <dbReference type="ARBA" id="ARBA00022692"/>
    </source>
</evidence>
<comment type="caution">
    <text evidence="8">The sequence shown here is derived from an EMBL/GenBank/DDBJ whole genome shotgun (WGS) entry which is preliminary data.</text>
</comment>
<dbReference type="Proteomes" id="UP000642509">
    <property type="component" value="Unassembled WGS sequence"/>
</dbReference>
<accession>A0ABQ2M3E1</accession>
<keyword evidence="9" id="KW-1185">Reference proteome</keyword>
<keyword evidence="4 6" id="KW-0472">Membrane</keyword>
<proteinExistence type="predicted"/>
<organism evidence="8 9">
    <name type="scientific">Citricoccus zhacaiensis</name>
    <dbReference type="NCBI Taxonomy" id="489142"/>
    <lineage>
        <taxon>Bacteria</taxon>
        <taxon>Bacillati</taxon>
        <taxon>Actinomycetota</taxon>
        <taxon>Actinomycetes</taxon>
        <taxon>Micrococcales</taxon>
        <taxon>Micrococcaceae</taxon>
        <taxon>Citricoccus</taxon>
    </lineage>
</organism>
<dbReference type="InterPro" id="IPR051533">
    <property type="entry name" value="WaaL-like"/>
</dbReference>
<evidence type="ECO:0000256" key="4">
    <source>
        <dbReference type="ARBA" id="ARBA00023136"/>
    </source>
</evidence>
<dbReference type="PANTHER" id="PTHR37422">
    <property type="entry name" value="TEICHURONIC ACID BIOSYNTHESIS PROTEIN TUAE"/>
    <property type="match status" value="1"/>
</dbReference>
<feature type="transmembrane region" description="Helical" evidence="6">
    <location>
        <begin position="240"/>
        <end position="257"/>
    </location>
</feature>
<evidence type="ECO:0000256" key="6">
    <source>
        <dbReference type="SAM" id="Phobius"/>
    </source>
</evidence>
<feature type="region of interest" description="Disordered" evidence="5">
    <location>
        <begin position="402"/>
        <end position="424"/>
    </location>
</feature>
<reference evidence="9" key="1">
    <citation type="journal article" date="2019" name="Int. J. Syst. Evol. Microbiol.">
        <title>The Global Catalogue of Microorganisms (GCM) 10K type strain sequencing project: providing services to taxonomists for standard genome sequencing and annotation.</title>
        <authorList>
            <consortium name="The Broad Institute Genomics Platform"/>
            <consortium name="The Broad Institute Genome Sequencing Center for Infectious Disease"/>
            <person name="Wu L."/>
            <person name="Ma J."/>
        </authorList>
    </citation>
    <scope>NUCLEOTIDE SEQUENCE [LARGE SCALE GENOMIC DNA]</scope>
    <source>
        <strain evidence="9">CGMCC 1.7064</strain>
    </source>
</reference>
<dbReference type="InterPro" id="IPR007016">
    <property type="entry name" value="O-antigen_ligase-rel_domated"/>
</dbReference>
<keyword evidence="2 6" id="KW-0812">Transmembrane</keyword>
<feature type="transmembrane region" description="Helical" evidence="6">
    <location>
        <begin position="84"/>
        <end position="104"/>
    </location>
</feature>
<feature type="transmembrane region" description="Helical" evidence="6">
    <location>
        <begin position="330"/>
        <end position="349"/>
    </location>
</feature>
<evidence type="ECO:0000313" key="8">
    <source>
        <dbReference type="EMBL" id="GGO46401.1"/>
    </source>
</evidence>
<feature type="transmembrane region" description="Helical" evidence="6">
    <location>
        <begin position="173"/>
        <end position="189"/>
    </location>
</feature>
<dbReference type="PANTHER" id="PTHR37422:SF13">
    <property type="entry name" value="LIPOPOLYSACCHARIDE BIOSYNTHESIS PROTEIN PA4999-RELATED"/>
    <property type="match status" value="1"/>
</dbReference>
<comment type="subcellular location">
    <subcellularLocation>
        <location evidence="1">Membrane</location>
        <topology evidence="1">Multi-pass membrane protein</topology>
    </subcellularLocation>
</comment>
<feature type="transmembrane region" description="Helical" evidence="6">
    <location>
        <begin position="27"/>
        <end position="44"/>
    </location>
</feature>
<evidence type="ECO:0000259" key="7">
    <source>
        <dbReference type="Pfam" id="PF04932"/>
    </source>
</evidence>
<feature type="transmembrane region" description="Helical" evidence="6">
    <location>
        <begin position="56"/>
        <end position="72"/>
    </location>
</feature>
<feature type="transmembrane region" description="Helical" evidence="6">
    <location>
        <begin position="194"/>
        <end position="211"/>
    </location>
</feature>
<sequence length="424" mass="44503">MDGSSVRPAIGLPVSSSSVGSIRKRQGGFAALVLAVLATSNLFIPNFTGSIFTEPTALSLGVATIIAGHAWISDKGYIGGPHLLIFLVALTFLPGLLAAAPHHYGQSKTIGLALTLLIVLVTTQIVGRWSLNPAFLTALAVFGFVVAVELLTIGETSTFDGRASVLGLNPIDLGRMASLGALLCALMAYWGRGWWRGLLLVMAAVSAFAATTTGSRGPLISAGVAIVFALLVSRRIASPATRVVGVSGLIAGVYLLFRGEGLDSSNRIFSQDSSGRDSLWSESLDIALTTPGGVGFGGLYGHVTLTPGAAVTGYTQYSHNILLETAVEGGWIALAGILVVLAISFRYLLQESNTQTGALLLTVWTFAFINALSSSDLVGNRLLWVMVAVGLGLELRRTRGDRTPTGHLTTTLRPTRQRWSDQSP</sequence>
<evidence type="ECO:0000313" key="9">
    <source>
        <dbReference type="Proteomes" id="UP000642509"/>
    </source>
</evidence>